<name>A0ACA9MKQ7_9GLOM</name>
<gene>
    <name evidence="1" type="ORF">DHETER_LOCUS7008</name>
</gene>
<reference evidence="1" key="1">
    <citation type="submission" date="2021-06" db="EMBL/GenBank/DDBJ databases">
        <authorList>
            <person name="Kallberg Y."/>
            <person name="Tangrot J."/>
            <person name="Rosling A."/>
        </authorList>
    </citation>
    <scope>NUCLEOTIDE SEQUENCE</scope>
    <source>
        <strain evidence="1">IL203A</strain>
    </source>
</reference>
<accession>A0ACA9MKQ7</accession>
<sequence>MDDRLFMIWDIGLDLERIHKAVPIHTGVAYIAVFGLSMASSRINRSTSDIYGVIIPYNAPEVLRGGVILQNQTITPTNTLSLYLQLMQNFWDNDPLKRPTTKEIKDQPSKRKMQQMTDADERQNFSHTLFDDEKTSPKAIYTSRALRLVTIKESNISSKENMLVIASYDDPGFHDTGKKEKENISV</sequence>
<dbReference type="Proteomes" id="UP000789702">
    <property type="component" value="Unassembled WGS sequence"/>
</dbReference>
<protein>
    <submittedName>
        <fullName evidence="1">6948_t:CDS:1</fullName>
    </submittedName>
</protein>
<evidence type="ECO:0000313" key="2">
    <source>
        <dbReference type="Proteomes" id="UP000789702"/>
    </source>
</evidence>
<dbReference type="EMBL" id="CAJVPU010009441">
    <property type="protein sequence ID" value="CAG8594897.1"/>
    <property type="molecule type" value="Genomic_DNA"/>
</dbReference>
<keyword evidence="2" id="KW-1185">Reference proteome</keyword>
<comment type="caution">
    <text evidence="1">The sequence shown here is derived from an EMBL/GenBank/DDBJ whole genome shotgun (WGS) entry which is preliminary data.</text>
</comment>
<evidence type="ECO:0000313" key="1">
    <source>
        <dbReference type="EMBL" id="CAG8594897.1"/>
    </source>
</evidence>
<proteinExistence type="predicted"/>
<organism evidence="1 2">
    <name type="scientific">Dentiscutata heterogama</name>
    <dbReference type="NCBI Taxonomy" id="1316150"/>
    <lineage>
        <taxon>Eukaryota</taxon>
        <taxon>Fungi</taxon>
        <taxon>Fungi incertae sedis</taxon>
        <taxon>Mucoromycota</taxon>
        <taxon>Glomeromycotina</taxon>
        <taxon>Glomeromycetes</taxon>
        <taxon>Diversisporales</taxon>
        <taxon>Gigasporaceae</taxon>
        <taxon>Dentiscutata</taxon>
    </lineage>
</organism>